<evidence type="ECO:0000256" key="1">
    <source>
        <dbReference type="ARBA" id="ARBA00004141"/>
    </source>
</evidence>
<evidence type="ECO:0000313" key="11">
    <source>
        <dbReference type="Proteomes" id="UP000244792"/>
    </source>
</evidence>
<keyword evidence="3 8" id="KW-0813">Transport</keyword>
<dbReference type="NCBIfam" id="TIGR00836">
    <property type="entry name" value="amt"/>
    <property type="match status" value="1"/>
</dbReference>
<dbReference type="PROSITE" id="PS01219">
    <property type="entry name" value="AMMONIUM_TRANSP"/>
    <property type="match status" value="1"/>
</dbReference>
<feature type="transmembrane region" description="Helical" evidence="8">
    <location>
        <begin position="377"/>
        <end position="395"/>
    </location>
</feature>
<sequence length="468" mass="50911">MFGVPEGLSTIFIMSLMLAVRIFTLKSNPLFKTPPSYLRYILLTGYFLFSLIIIQSFGSVSYADDATPTPELNGADTAWMMVSTALVMFMTFPGLILFYSGLVKKLSALNTMLMSIVSYAIVSVMWFVFGFPLAFGKDVFGIIGTFSDIFFSHITSLSGSIPIILFAVYQMTFAAITVSLISGALVERIKFKSWIIFTVLWITFVYIPLVHWVWGGGWLAKLGVLDFAGGIVVHISAGISALAMCLILGRRKDMRILPHQLGYSVVGAGLLWFGWFGFNAGSALSSGQLAVDAFINTNMAASVGLLTWMAIDLIKDKKATVLGAISGSIAGLGAITPAVGYVNISSAFVIGMISSCFCYTAISYIKPKFNYDDSLDVFGIHGISGIWGSLALGLFANPIINGAKGLFFGGVHQIIFQIIGVSVAIIYCFTITLLIGLFIKRFFGLRVSREFEIKGLDESEHEESAYEF</sequence>
<dbReference type="Gene3D" id="1.10.3430.10">
    <property type="entry name" value="Ammonium transporter AmtB like domains"/>
    <property type="match status" value="1"/>
</dbReference>
<feature type="transmembrane region" description="Helical" evidence="8">
    <location>
        <begin position="111"/>
        <end position="129"/>
    </location>
</feature>
<dbReference type="PANTHER" id="PTHR43029:SF10">
    <property type="entry name" value="AMMONIUM TRANSPORTER MEP2"/>
    <property type="match status" value="1"/>
</dbReference>
<dbReference type="GO" id="GO:0005886">
    <property type="term" value="C:plasma membrane"/>
    <property type="evidence" value="ECO:0007669"/>
    <property type="project" value="UniProtKB-SubCell"/>
</dbReference>
<evidence type="ECO:0000313" key="10">
    <source>
        <dbReference type="EMBL" id="AWB10984.1"/>
    </source>
</evidence>
<dbReference type="Proteomes" id="UP000244792">
    <property type="component" value="Chromosome"/>
</dbReference>
<feature type="transmembrane region" description="Helical" evidence="8">
    <location>
        <begin position="415"/>
        <end position="439"/>
    </location>
</feature>
<evidence type="ECO:0000256" key="2">
    <source>
        <dbReference type="ARBA" id="ARBA00005887"/>
    </source>
</evidence>
<dbReference type="PANTHER" id="PTHR43029">
    <property type="entry name" value="AMMONIUM TRANSPORTER MEP2"/>
    <property type="match status" value="1"/>
</dbReference>
<evidence type="ECO:0000256" key="3">
    <source>
        <dbReference type="ARBA" id="ARBA00022448"/>
    </source>
</evidence>
<evidence type="ECO:0000256" key="6">
    <source>
        <dbReference type="ARBA" id="ARBA00023136"/>
    </source>
</evidence>
<feature type="transmembrane region" description="Helical" evidence="8">
    <location>
        <begin position="293"/>
        <end position="314"/>
    </location>
</feature>
<feature type="transmembrane region" description="Helical" evidence="8">
    <location>
        <begin position="161"/>
        <end position="182"/>
    </location>
</feature>
<comment type="similarity">
    <text evidence="2 8">Belongs to the ammonia transporter channel (TC 1.A.11.2) family.</text>
</comment>
<keyword evidence="5 8" id="KW-1133">Transmembrane helix</keyword>
<feature type="transmembrane region" description="Helical" evidence="8">
    <location>
        <begin position="37"/>
        <end position="58"/>
    </location>
</feature>
<dbReference type="KEGG" id="taci:TDSAC_1648"/>
<keyword evidence="6 8" id="KW-0472">Membrane</keyword>
<feature type="transmembrane region" description="Helical" evidence="8">
    <location>
        <begin position="227"/>
        <end position="249"/>
    </location>
</feature>
<evidence type="ECO:0000256" key="4">
    <source>
        <dbReference type="ARBA" id="ARBA00022692"/>
    </source>
</evidence>
<reference evidence="10 11" key="1">
    <citation type="submission" date="2017-04" db="EMBL/GenBank/DDBJ databases">
        <title>Genomic insights into metabolism of Thermodesulfobium acidiphilum.</title>
        <authorList>
            <person name="Toshchakov S.V."/>
            <person name="Frolov E.N."/>
            <person name="Kublanov I.V."/>
            <person name="Samarov N.I."/>
            <person name="Novikov A."/>
            <person name="Lebedinsky A.V."/>
            <person name="Bonch-Osmolovskaya E.A."/>
            <person name="Chernyh N.A."/>
        </authorList>
    </citation>
    <scope>NUCLEOTIDE SEQUENCE [LARGE SCALE GENOMIC DNA]</scope>
    <source>
        <strain evidence="10 11">3127-1</strain>
    </source>
</reference>
<dbReference type="Pfam" id="PF00909">
    <property type="entry name" value="Ammonium_transp"/>
    <property type="match status" value="1"/>
</dbReference>
<keyword evidence="7 8" id="KW-0924">Ammonia transport</keyword>
<dbReference type="InterPro" id="IPR024041">
    <property type="entry name" value="NH4_transpt_AmtB-like_dom"/>
</dbReference>
<dbReference type="AlphaFoldDB" id="A0A2R4W2K7"/>
<organism evidence="10 11">
    <name type="scientific">Thermodesulfobium acidiphilum</name>
    <dbReference type="NCBI Taxonomy" id="1794699"/>
    <lineage>
        <taxon>Bacteria</taxon>
        <taxon>Pseudomonadati</taxon>
        <taxon>Thermodesulfobiota</taxon>
        <taxon>Thermodesulfobiia</taxon>
        <taxon>Thermodesulfobiales</taxon>
        <taxon>Thermodesulfobiaceae</taxon>
        <taxon>Thermodesulfobium</taxon>
    </lineage>
</organism>
<protein>
    <recommendedName>
        <fullName evidence="8">Ammonium transporter</fullName>
    </recommendedName>
</protein>
<name>A0A2R4W2K7_THEAF</name>
<dbReference type="EMBL" id="CP020921">
    <property type="protein sequence ID" value="AWB10984.1"/>
    <property type="molecule type" value="Genomic_DNA"/>
</dbReference>
<feature type="transmembrane region" description="Helical" evidence="8">
    <location>
        <begin position="194"/>
        <end position="215"/>
    </location>
</feature>
<dbReference type="GO" id="GO:0008519">
    <property type="term" value="F:ammonium channel activity"/>
    <property type="evidence" value="ECO:0007669"/>
    <property type="project" value="InterPro"/>
</dbReference>
<feature type="transmembrane region" description="Helical" evidence="8">
    <location>
        <begin position="6"/>
        <end position="25"/>
    </location>
</feature>
<feature type="domain" description="Ammonium transporter AmtB-like" evidence="9">
    <location>
        <begin position="78"/>
        <end position="466"/>
    </location>
</feature>
<proteinExistence type="inferred from homology"/>
<feature type="transmembrane region" description="Helical" evidence="8">
    <location>
        <begin position="347"/>
        <end position="365"/>
    </location>
</feature>
<evidence type="ECO:0000256" key="5">
    <source>
        <dbReference type="ARBA" id="ARBA00022989"/>
    </source>
</evidence>
<accession>A0A2R4W2K7</accession>
<feature type="transmembrane region" description="Helical" evidence="8">
    <location>
        <begin position="78"/>
        <end position="99"/>
    </location>
</feature>
<gene>
    <name evidence="10" type="ORF">TDSAC_1648</name>
</gene>
<comment type="subcellular location">
    <subcellularLocation>
        <location evidence="8">Cell membrane</location>
        <topology evidence="8">Multi-pass membrane protein</topology>
    </subcellularLocation>
    <subcellularLocation>
        <location evidence="1">Membrane</location>
        <topology evidence="1">Multi-pass membrane protein</topology>
    </subcellularLocation>
</comment>
<feature type="transmembrane region" description="Helical" evidence="8">
    <location>
        <begin position="321"/>
        <end position="341"/>
    </location>
</feature>
<dbReference type="InterPro" id="IPR001905">
    <property type="entry name" value="Ammonium_transpt"/>
</dbReference>
<dbReference type="InterPro" id="IPR029020">
    <property type="entry name" value="Ammonium/urea_transptr"/>
</dbReference>
<keyword evidence="4 8" id="KW-0812">Transmembrane</keyword>
<dbReference type="SUPFAM" id="SSF111352">
    <property type="entry name" value="Ammonium transporter"/>
    <property type="match status" value="1"/>
</dbReference>
<comment type="caution">
    <text evidence="8">Lacks conserved residue(s) required for the propagation of feature annotation.</text>
</comment>
<evidence type="ECO:0000256" key="7">
    <source>
        <dbReference type="ARBA" id="ARBA00023177"/>
    </source>
</evidence>
<evidence type="ECO:0000256" key="8">
    <source>
        <dbReference type="RuleBase" id="RU362002"/>
    </source>
</evidence>
<evidence type="ECO:0000259" key="9">
    <source>
        <dbReference type="Pfam" id="PF00909"/>
    </source>
</evidence>
<feature type="transmembrane region" description="Helical" evidence="8">
    <location>
        <begin position="261"/>
        <end position="281"/>
    </location>
</feature>
<dbReference type="InterPro" id="IPR018047">
    <property type="entry name" value="Ammonium_transpt_CS"/>
</dbReference>
<keyword evidence="11" id="KW-1185">Reference proteome</keyword>